<evidence type="ECO:0000256" key="2">
    <source>
        <dbReference type="ARBA" id="ARBA00022475"/>
    </source>
</evidence>
<dbReference type="OrthoDB" id="7874789at2"/>
<accession>A0A3A1VGM7</accession>
<dbReference type="EMBL" id="QXQA01000002">
    <property type="protein sequence ID" value="RIX59474.1"/>
    <property type="molecule type" value="Genomic_DNA"/>
</dbReference>
<comment type="subcellular location">
    <subcellularLocation>
        <location evidence="1">Cell membrane</location>
        <topology evidence="1">Multi-pass membrane protein</topology>
    </subcellularLocation>
</comment>
<evidence type="ECO:0000256" key="7">
    <source>
        <dbReference type="SAM" id="SignalP"/>
    </source>
</evidence>
<dbReference type="GO" id="GO:0005886">
    <property type="term" value="C:plasma membrane"/>
    <property type="evidence" value="ECO:0007669"/>
    <property type="project" value="UniProtKB-SubCell"/>
</dbReference>
<feature type="signal peptide" evidence="7">
    <location>
        <begin position="1"/>
        <end position="23"/>
    </location>
</feature>
<dbReference type="PANTHER" id="PTHR30086:SF6">
    <property type="entry name" value="AMINO ACID EFFLUX PROTEIN YCGF-RELATED"/>
    <property type="match status" value="1"/>
</dbReference>
<evidence type="ECO:0000256" key="1">
    <source>
        <dbReference type="ARBA" id="ARBA00004651"/>
    </source>
</evidence>
<dbReference type="RefSeq" id="WP_119598305.1">
    <property type="nucleotide sequence ID" value="NZ_QXQA01000002.1"/>
</dbReference>
<feature type="transmembrane region" description="Helical" evidence="6">
    <location>
        <begin position="39"/>
        <end position="63"/>
    </location>
</feature>
<evidence type="ECO:0000256" key="6">
    <source>
        <dbReference type="SAM" id="Phobius"/>
    </source>
</evidence>
<feature type="transmembrane region" description="Helical" evidence="6">
    <location>
        <begin position="70"/>
        <end position="88"/>
    </location>
</feature>
<feature type="transmembrane region" description="Helical" evidence="6">
    <location>
        <begin position="108"/>
        <end position="134"/>
    </location>
</feature>
<keyword evidence="2" id="KW-1003">Cell membrane</keyword>
<keyword evidence="9" id="KW-1185">Reference proteome</keyword>
<keyword evidence="4 6" id="KW-1133">Transmembrane helix</keyword>
<evidence type="ECO:0000313" key="9">
    <source>
        <dbReference type="Proteomes" id="UP000266482"/>
    </source>
</evidence>
<dbReference type="GO" id="GO:0015171">
    <property type="term" value="F:amino acid transmembrane transporter activity"/>
    <property type="evidence" value="ECO:0007669"/>
    <property type="project" value="TreeGrafter"/>
</dbReference>
<comment type="caution">
    <text evidence="8">The sequence shown here is derived from an EMBL/GenBank/DDBJ whole genome shotgun (WGS) entry which is preliminary data.</text>
</comment>
<dbReference type="PANTHER" id="PTHR30086">
    <property type="entry name" value="ARGININE EXPORTER PROTEIN ARGO"/>
    <property type="match status" value="1"/>
</dbReference>
<evidence type="ECO:0000313" key="8">
    <source>
        <dbReference type="EMBL" id="RIX59474.1"/>
    </source>
</evidence>
<feature type="transmembrane region" description="Helical" evidence="6">
    <location>
        <begin position="146"/>
        <end position="167"/>
    </location>
</feature>
<dbReference type="Proteomes" id="UP000266482">
    <property type="component" value="Unassembled WGS sequence"/>
</dbReference>
<keyword evidence="5 6" id="KW-0472">Membrane</keyword>
<dbReference type="InterPro" id="IPR001123">
    <property type="entry name" value="LeuE-type"/>
</dbReference>
<feature type="chain" id="PRO_5017416178" evidence="7">
    <location>
        <begin position="24"/>
        <end position="208"/>
    </location>
</feature>
<evidence type="ECO:0000256" key="3">
    <source>
        <dbReference type="ARBA" id="ARBA00022692"/>
    </source>
</evidence>
<keyword evidence="7" id="KW-0732">Signal</keyword>
<reference evidence="8 9" key="1">
    <citation type="submission" date="2018-09" db="EMBL/GenBank/DDBJ databases">
        <title>Paenibacillus aracenensis nov. sp. isolated from a cave in southern Spain.</title>
        <authorList>
            <person name="Jurado V."/>
            <person name="Gutierrez-Patricio S."/>
            <person name="Gonzalez-Pimentel J.L."/>
            <person name="Miller A.Z."/>
            <person name="Laiz L."/>
            <person name="Saiz-Jimenez C."/>
        </authorList>
    </citation>
    <scope>NUCLEOTIDE SEQUENCE [LARGE SCALE GENOMIC DNA]</scope>
    <source>
        <strain evidence="8 9">DSM 22867</strain>
    </source>
</reference>
<feature type="transmembrane region" description="Helical" evidence="6">
    <location>
        <begin position="179"/>
        <end position="200"/>
    </location>
</feature>
<dbReference type="Pfam" id="PF01810">
    <property type="entry name" value="LysE"/>
    <property type="match status" value="1"/>
</dbReference>
<gene>
    <name evidence="8" type="ORF">D3P08_04825</name>
</gene>
<name>A0A3A1VGM7_9BACL</name>
<keyword evidence="3 6" id="KW-0812">Transmembrane</keyword>
<evidence type="ECO:0000256" key="5">
    <source>
        <dbReference type="ARBA" id="ARBA00023136"/>
    </source>
</evidence>
<dbReference type="AlphaFoldDB" id="A0A3A1VGM7"/>
<protein>
    <submittedName>
        <fullName evidence="8">Amino acid transporter</fullName>
    </submittedName>
</protein>
<organism evidence="8 9">
    <name type="scientific">Paenibacillus nanensis</name>
    <dbReference type="NCBI Taxonomy" id="393251"/>
    <lineage>
        <taxon>Bacteria</taxon>
        <taxon>Bacillati</taxon>
        <taxon>Bacillota</taxon>
        <taxon>Bacilli</taxon>
        <taxon>Bacillales</taxon>
        <taxon>Paenibacillaceae</taxon>
        <taxon>Paenibacillus</taxon>
    </lineage>
</organism>
<proteinExistence type="predicted"/>
<evidence type="ECO:0000256" key="4">
    <source>
        <dbReference type="ARBA" id="ARBA00022989"/>
    </source>
</evidence>
<sequence length="208" mass="22781">MSLFVSYILLGLSLAAPIGPVNAAQMDRGIRGGFWNAWILGLGSLTADLVFLGVVFFGTIHFLEAPLIKTFLWLFGCFVLIYSGIDAFKGAGKLVDTRSENKESLAKSFGTGFFLSLSNPLSIMFWLGIYGSVLAKAAAVYGTKELLLYTSAIILGLIIWDFAMALLASTFKRFLTQRLLQFISYISAASLIGFGLYFGWQACKVLFF</sequence>